<dbReference type="UniPathway" id="UPA00337"/>
<gene>
    <name evidence="6" type="ORF">A6X21_20570</name>
</gene>
<dbReference type="GO" id="GO:0016866">
    <property type="term" value="F:intramolecular transferase activity"/>
    <property type="evidence" value="ECO:0007669"/>
    <property type="project" value="InterPro"/>
</dbReference>
<dbReference type="InterPro" id="IPR032697">
    <property type="entry name" value="SQ_cyclase_N"/>
</dbReference>
<evidence type="ECO:0000256" key="2">
    <source>
        <dbReference type="ARBA" id="ARBA00009755"/>
    </source>
</evidence>
<dbReference type="NCBIfam" id="TIGR01787">
    <property type="entry name" value="squalene_cyclas"/>
    <property type="match status" value="1"/>
</dbReference>
<dbReference type="RefSeq" id="WP_068847247.1">
    <property type="nucleotide sequence ID" value="NZ_LYDR01000063.1"/>
</dbReference>
<evidence type="ECO:0000259" key="4">
    <source>
        <dbReference type="Pfam" id="PF13243"/>
    </source>
</evidence>
<dbReference type="PANTHER" id="PTHR11764">
    <property type="entry name" value="TERPENE CYCLASE/MUTASE FAMILY MEMBER"/>
    <property type="match status" value="1"/>
</dbReference>
<keyword evidence="7" id="KW-1185">Reference proteome</keyword>
<sequence>MTSGTFGAKRVDLLAAFEHSAPVEKTRETCVGLQTAIARTRQYLLDQQHSEGFFVAELEGDTILESEYILLLAFLNEGQSSDAQAAANYLLAQQNEDGSWSNFPGGPIDVSCAVKAYLALRITGHAADEPALIRAREAILKAGGVERVNSFTRFYLAMLGLIPYSMCPAVPPEVVLLPDWFPISLSQMSAWSRTIVVPLSLLWAFQPAVELKDAGGHQITIDELYASKEKQLPRFIRGVNHESNSKGWMNWSRFFFFADQCLKSIESYGIKPLRSRAVRKCVQWILDRQEMSDGLGAIFPPIVWTLIGLKCAGFDDQHPMVQKQRDELNRLMLRERDSLRLQPCLSPVWDTAISIIALRESGVEPDHPALGKARNWLLSKEVRHAGDWSKAHPETPVSGWYFEFNNEFYPDVDDTAMVLIALASTLPEEATPLAISNGVLPVQTGWSAESNSREQALKQLECHRPVLEAMGRGVQWLKALQSRDGGWGAFDSDINKELLTKVPFADHNAMLDETNADISARVLEAYAAVGISFNDPSVQRALEFIWNDQEYDHAWYGRWGVNYIYGTWQVLVGLTAIGIPAHDPRLVRAAGWLKSKQQACGGWGETPATYDHPSLRGQGTPTASQTAWAVLGLIAAGEQNSIECQRGVEFLLKNQKINGIWDEEEFTGTGFPRVFYLRYHYYPLYFPLMALGRFARAGGRVNLAG</sequence>
<dbReference type="STRING" id="1841610.A6X21_20570"/>
<feature type="domain" description="Squalene cyclase N-terminal" evidence="5">
    <location>
        <begin position="37"/>
        <end position="336"/>
    </location>
</feature>
<organism evidence="6 7">
    <name type="scientific">Planctopirus hydrillae</name>
    <dbReference type="NCBI Taxonomy" id="1841610"/>
    <lineage>
        <taxon>Bacteria</taxon>
        <taxon>Pseudomonadati</taxon>
        <taxon>Planctomycetota</taxon>
        <taxon>Planctomycetia</taxon>
        <taxon>Planctomycetales</taxon>
        <taxon>Planctomycetaceae</taxon>
        <taxon>Planctopirus</taxon>
    </lineage>
</organism>
<dbReference type="SUPFAM" id="SSF48239">
    <property type="entry name" value="Terpenoid cyclases/Protein prenyltransferases"/>
    <property type="match status" value="2"/>
</dbReference>
<dbReference type="Pfam" id="PF13249">
    <property type="entry name" value="SQHop_cyclase_N"/>
    <property type="match status" value="1"/>
</dbReference>
<dbReference type="SFLD" id="SFLDG01016">
    <property type="entry name" value="Prenyltransferase_Like_2"/>
    <property type="match status" value="1"/>
</dbReference>
<evidence type="ECO:0000256" key="3">
    <source>
        <dbReference type="ARBA" id="ARBA00022737"/>
    </source>
</evidence>
<dbReference type="Proteomes" id="UP000094828">
    <property type="component" value="Unassembled WGS sequence"/>
</dbReference>
<accession>A0A1C3EHM9</accession>
<reference evidence="6 7" key="1">
    <citation type="submission" date="2016-05" db="EMBL/GenBank/DDBJ databases">
        <title>Genomic and physiological characterization of Planctopirus sp. isolated from fresh water lake.</title>
        <authorList>
            <person name="Subhash Y."/>
            <person name="Ramana C."/>
        </authorList>
    </citation>
    <scope>NUCLEOTIDE SEQUENCE [LARGE SCALE GENOMIC DNA]</scope>
    <source>
        <strain evidence="6 7">JC280</strain>
    </source>
</reference>
<keyword evidence="3" id="KW-0677">Repeat</keyword>
<protein>
    <submittedName>
        <fullName evidence="6">Squalene--hopene cyclase</fullName>
    </submittedName>
</protein>
<name>A0A1C3EHM9_9PLAN</name>
<dbReference type="Pfam" id="PF13243">
    <property type="entry name" value="SQHop_cyclase_C"/>
    <property type="match status" value="2"/>
</dbReference>
<dbReference type="GO" id="GO:0005811">
    <property type="term" value="C:lipid droplet"/>
    <property type="evidence" value="ECO:0007669"/>
    <property type="project" value="InterPro"/>
</dbReference>
<evidence type="ECO:0000313" key="6">
    <source>
        <dbReference type="EMBL" id="ODA32736.1"/>
    </source>
</evidence>
<evidence type="ECO:0000256" key="1">
    <source>
        <dbReference type="ARBA" id="ARBA00004999"/>
    </source>
</evidence>
<dbReference type="Gene3D" id="1.50.10.20">
    <property type="match status" value="2"/>
</dbReference>
<comment type="similarity">
    <text evidence="2">Belongs to the terpene cyclase/mutase family.</text>
</comment>
<proteinExistence type="inferred from homology"/>
<dbReference type="InterPro" id="IPR032696">
    <property type="entry name" value="SQ_cyclase_C"/>
</dbReference>
<dbReference type="InterPro" id="IPR008930">
    <property type="entry name" value="Terpenoid_cyclase/PrenylTrfase"/>
</dbReference>
<evidence type="ECO:0000313" key="7">
    <source>
        <dbReference type="Proteomes" id="UP000094828"/>
    </source>
</evidence>
<evidence type="ECO:0000259" key="5">
    <source>
        <dbReference type="Pfam" id="PF13249"/>
    </source>
</evidence>
<feature type="domain" description="Squalene cyclase C-terminal" evidence="4">
    <location>
        <begin position="345"/>
        <end position="425"/>
    </location>
</feature>
<comment type="pathway">
    <text evidence="1">Secondary metabolite biosynthesis; hopanoid biosynthesis.</text>
</comment>
<dbReference type="OrthoDB" id="9758578at2"/>
<dbReference type="AlphaFoldDB" id="A0A1C3EHM9"/>
<dbReference type="EMBL" id="LYDR01000063">
    <property type="protein sequence ID" value="ODA32736.1"/>
    <property type="molecule type" value="Genomic_DNA"/>
</dbReference>
<feature type="domain" description="Squalene cyclase C-terminal" evidence="4">
    <location>
        <begin position="463"/>
        <end position="695"/>
    </location>
</feature>
<dbReference type="PANTHER" id="PTHR11764:SF20">
    <property type="entry name" value="LANOSTEROL SYNTHASE"/>
    <property type="match status" value="1"/>
</dbReference>
<dbReference type="GO" id="GO:0016104">
    <property type="term" value="P:triterpenoid biosynthetic process"/>
    <property type="evidence" value="ECO:0007669"/>
    <property type="project" value="InterPro"/>
</dbReference>
<dbReference type="InterPro" id="IPR018333">
    <property type="entry name" value="Squalene_cyclase"/>
</dbReference>
<comment type="caution">
    <text evidence="6">The sequence shown here is derived from an EMBL/GenBank/DDBJ whole genome shotgun (WGS) entry which is preliminary data.</text>
</comment>